<comment type="catalytic activity">
    <reaction evidence="1">
        <text>ATP + protein L-histidine = ADP + protein N-phospho-L-histidine.</text>
        <dbReference type="EC" id="2.7.13.3"/>
    </reaction>
</comment>
<evidence type="ECO:0000256" key="13">
    <source>
        <dbReference type="SAM" id="Coils"/>
    </source>
</evidence>
<dbReference type="Proteomes" id="UP001208131">
    <property type="component" value="Unassembled WGS sequence"/>
</dbReference>
<evidence type="ECO:0000259" key="15">
    <source>
        <dbReference type="PROSITE" id="PS50109"/>
    </source>
</evidence>
<evidence type="ECO:0000256" key="14">
    <source>
        <dbReference type="SAM" id="Phobius"/>
    </source>
</evidence>
<feature type="transmembrane region" description="Helical" evidence="14">
    <location>
        <begin position="12"/>
        <end position="35"/>
    </location>
</feature>
<dbReference type="Pfam" id="PF00512">
    <property type="entry name" value="HisKA"/>
    <property type="match status" value="1"/>
</dbReference>
<evidence type="ECO:0000256" key="12">
    <source>
        <dbReference type="ARBA" id="ARBA00023136"/>
    </source>
</evidence>
<evidence type="ECO:0000313" key="17">
    <source>
        <dbReference type="Proteomes" id="UP001208131"/>
    </source>
</evidence>
<evidence type="ECO:0000256" key="8">
    <source>
        <dbReference type="ARBA" id="ARBA00022777"/>
    </source>
</evidence>
<dbReference type="RefSeq" id="WP_117928014.1">
    <property type="nucleotide sequence ID" value="NZ_JAOQJZ010000013.1"/>
</dbReference>
<keyword evidence="11" id="KW-0902">Two-component regulatory system</keyword>
<gene>
    <name evidence="16" type="ORF">OCV57_11725</name>
</gene>
<evidence type="ECO:0000256" key="1">
    <source>
        <dbReference type="ARBA" id="ARBA00000085"/>
    </source>
</evidence>
<keyword evidence="7" id="KW-0547">Nucleotide-binding</keyword>
<name>A0AAE3LIJ9_9FIRM</name>
<dbReference type="EC" id="2.7.13.3" evidence="3"/>
<dbReference type="InterPro" id="IPR038318">
    <property type="entry name" value="KdpD_sf"/>
</dbReference>
<dbReference type="InterPro" id="IPR025201">
    <property type="entry name" value="KdpD_TM"/>
</dbReference>
<dbReference type="SUPFAM" id="SSF47384">
    <property type="entry name" value="Homodimeric domain of signal transducing histidine kinase"/>
    <property type="match status" value="1"/>
</dbReference>
<accession>A0AAE3LIJ9</accession>
<dbReference type="FunFam" id="3.30.565.10:FF:000006">
    <property type="entry name" value="Sensor histidine kinase WalK"/>
    <property type="match status" value="1"/>
</dbReference>
<dbReference type="InterPro" id="IPR036097">
    <property type="entry name" value="HisK_dim/P_sf"/>
</dbReference>
<keyword evidence="6 14" id="KW-0812">Transmembrane</keyword>
<feature type="domain" description="Histidine kinase" evidence="15">
    <location>
        <begin position="149"/>
        <end position="367"/>
    </location>
</feature>
<evidence type="ECO:0000313" key="16">
    <source>
        <dbReference type="EMBL" id="MCU6706590.1"/>
    </source>
</evidence>
<evidence type="ECO:0000256" key="6">
    <source>
        <dbReference type="ARBA" id="ARBA00022692"/>
    </source>
</evidence>
<dbReference type="SUPFAM" id="SSF55874">
    <property type="entry name" value="ATPase domain of HSP90 chaperone/DNA topoisomerase II/histidine kinase"/>
    <property type="match status" value="1"/>
</dbReference>
<keyword evidence="8" id="KW-0418">Kinase</keyword>
<keyword evidence="17" id="KW-1185">Reference proteome</keyword>
<dbReference type="PANTHER" id="PTHR45569:SF1">
    <property type="entry name" value="SENSOR PROTEIN KDPD"/>
    <property type="match status" value="1"/>
</dbReference>
<dbReference type="InterPro" id="IPR003661">
    <property type="entry name" value="HisK_dim/P_dom"/>
</dbReference>
<evidence type="ECO:0000256" key="3">
    <source>
        <dbReference type="ARBA" id="ARBA00012438"/>
    </source>
</evidence>
<evidence type="ECO:0000256" key="7">
    <source>
        <dbReference type="ARBA" id="ARBA00022741"/>
    </source>
</evidence>
<dbReference type="AlphaFoldDB" id="A0AAE3LIJ9"/>
<dbReference type="Gene3D" id="3.30.565.10">
    <property type="entry name" value="Histidine kinase-like ATPase, C-terminal domain"/>
    <property type="match status" value="1"/>
</dbReference>
<dbReference type="InterPro" id="IPR005467">
    <property type="entry name" value="His_kinase_dom"/>
</dbReference>
<organism evidence="16 17">
    <name type="scientific">Hominimerdicola aceti</name>
    <dbReference type="NCBI Taxonomy" id="2981726"/>
    <lineage>
        <taxon>Bacteria</taxon>
        <taxon>Bacillati</taxon>
        <taxon>Bacillota</taxon>
        <taxon>Clostridia</taxon>
        <taxon>Eubacteriales</taxon>
        <taxon>Oscillospiraceae</taxon>
        <taxon>Hominimerdicola</taxon>
    </lineage>
</organism>
<dbReference type="GO" id="GO:0005524">
    <property type="term" value="F:ATP binding"/>
    <property type="evidence" value="ECO:0007669"/>
    <property type="project" value="UniProtKB-KW"/>
</dbReference>
<proteinExistence type="predicted"/>
<evidence type="ECO:0000256" key="9">
    <source>
        <dbReference type="ARBA" id="ARBA00022840"/>
    </source>
</evidence>
<feature type="transmembrane region" description="Helical" evidence="14">
    <location>
        <begin position="41"/>
        <end position="59"/>
    </location>
</feature>
<dbReference type="EMBL" id="JAOQJZ010000013">
    <property type="protein sequence ID" value="MCU6706590.1"/>
    <property type="molecule type" value="Genomic_DNA"/>
</dbReference>
<dbReference type="InterPro" id="IPR036890">
    <property type="entry name" value="HATPase_C_sf"/>
</dbReference>
<dbReference type="PANTHER" id="PTHR45569">
    <property type="entry name" value="SENSOR PROTEIN KDPD"/>
    <property type="match status" value="1"/>
</dbReference>
<feature type="transmembrane region" description="Helical" evidence="14">
    <location>
        <begin position="64"/>
        <end position="83"/>
    </location>
</feature>
<keyword evidence="9" id="KW-0067">ATP-binding</keyword>
<dbReference type="Pfam" id="PF13493">
    <property type="entry name" value="DUF4118"/>
    <property type="match status" value="1"/>
</dbReference>
<reference evidence="16 17" key="1">
    <citation type="journal article" date="2021" name="ISME Commun">
        <title>Automated analysis of genomic sequences facilitates high-throughput and comprehensive description of bacteria.</title>
        <authorList>
            <person name="Hitch T.C.A."/>
        </authorList>
    </citation>
    <scope>NUCLEOTIDE SEQUENCE [LARGE SCALE GENOMIC DNA]</scope>
    <source>
        <strain evidence="16 17">Sanger_31</strain>
    </source>
</reference>
<feature type="transmembrane region" description="Helical" evidence="14">
    <location>
        <begin position="95"/>
        <end position="113"/>
    </location>
</feature>
<keyword evidence="4" id="KW-0597">Phosphoprotein</keyword>
<dbReference type="InterPro" id="IPR004358">
    <property type="entry name" value="Sig_transdc_His_kin-like_C"/>
</dbReference>
<dbReference type="InterPro" id="IPR052023">
    <property type="entry name" value="Histidine_kinase_KdpD"/>
</dbReference>
<comment type="subcellular location">
    <subcellularLocation>
        <location evidence="2">Membrane</location>
        <topology evidence="2">Multi-pass membrane protein</topology>
    </subcellularLocation>
</comment>
<keyword evidence="13" id="KW-0175">Coiled coil</keyword>
<dbReference type="PROSITE" id="PS50109">
    <property type="entry name" value="HIS_KIN"/>
    <property type="match status" value="1"/>
</dbReference>
<evidence type="ECO:0000256" key="2">
    <source>
        <dbReference type="ARBA" id="ARBA00004141"/>
    </source>
</evidence>
<dbReference type="Gene3D" id="1.20.120.620">
    <property type="entry name" value="Backbone structure of the membrane domain of e. Coli histidine kinase receptor kdpd"/>
    <property type="match status" value="1"/>
</dbReference>
<dbReference type="Gene3D" id="1.10.287.130">
    <property type="match status" value="1"/>
</dbReference>
<dbReference type="CDD" id="cd00082">
    <property type="entry name" value="HisKA"/>
    <property type="match status" value="1"/>
</dbReference>
<dbReference type="SMART" id="SM00387">
    <property type="entry name" value="HATPase_c"/>
    <property type="match status" value="1"/>
</dbReference>
<keyword evidence="12 14" id="KW-0472">Membrane</keyword>
<dbReference type="Pfam" id="PF02518">
    <property type="entry name" value="HATPase_c"/>
    <property type="match status" value="1"/>
</dbReference>
<evidence type="ECO:0000256" key="10">
    <source>
        <dbReference type="ARBA" id="ARBA00022989"/>
    </source>
</evidence>
<dbReference type="GO" id="GO:0000155">
    <property type="term" value="F:phosphorelay sensor kinase activity"/>
    <property type="evidence" value="ECO:0007669"/>
    <property type="project" value="InterPro"/>
</dbReference>
<dbReference type="PRINTS" id="PR00344">
    <property type="entry name" value="BCTRLSENSOR"/>
</dbReference>
<feature type="coiled-coil region" evidence="13">
    <location>
        <begin position="113"/>
        <end position="140"/>
    </location>
</feature>
<dbReference type="SMART" id="SM00388">
    <property type="entry name" value="HisKA"/>
    <property type="match status" value="1"/>
</dbReference>
<comment type="caution">
    <text evidence="16">The sequence shown here is derived from an EMBL/GenBank/DDBJ whole genome shotgun (WGS) entry which is preliminary data.</text>
</comment>
<protein>
    <recommendedName>
        <fullName evidence="3">histidine kinase</fullName>
        <ecNumber evidence="3">2.7.13.3</ecNumber>
    </recommendedName>
</protein>
<evidence type="ECO:0000256" key="5">
    <source>
        <dbReference type="ARBA" id="ARBA00022679"/>
    </source>
</evidence>
<dbReference type="InterPro" id="IPR003594">
    <property type="entry name" value="HATPase_dom"/>
</dbReference>
<keyword evidence="5" id="KW-0808">Transferase</keyword>
<keyword evidence="10 14" id="KW-1133">Transmembrane helix</keyword>
<evidence type="ECO:0000256" key="11">
    <source>
        <dbReference type="ARBA" id="ARBA00023012"/>
    </source>
</evidence>
<dbReference type="CDD" id="cd00075">
    <property type="entry name" value="HATPase"/>
    <property type="match status" value="1"/>
</dbReference>
<dbReference type="GO" id="GO:0005886">
    <property type="term" value="C:plasma membrane"/>
    <property type="evidence" value="ECO:0007669"/>
    <property type="project" value="TreeGrafter"/>
</dbReference>
<evidence type="ECO:0000256" key="4">
    <source>
        <dbReference type="ARBA" id="ARBA00022553"/>
    </source>
</evidence>
<sequence>MTANSIKSSKAFSVFKDSAICIVVLTAATLAGYAFKAFQLADADIIMLYIIAVLVISIFTSKMYFCLISSLVGVMLFNCFFTYPEFSLSVHDAGYLVTFVTMFITAFIAGTLANKLKRNILIAEQNAREKEEAALLAQNEQLRADMLRSISHDLRTPLTSISGNASTLISGGDTLDESARQQIYTDIYSESMWLIEMVENLLYATRIEDGRMQLNISVEILDDIVQEAVKHTKRTHPKRNIIVDMYDEIIPVMADANLIVQVIVNLMDNAVKYSDEDSDVTVSVRRENAHTVVISVSDHGTGISDEEKEKVFDMFYTGGSRSSDSRRSLGLGLALCRSIITSHGGTISVSDNIPNGTVVSFTLPIGEVDLNE</sequence>